<dbReference type="AlphaFoldDB" id="A0A3D8SNI1"/>
<protein>
    <recommendedName>
        <fullName evidence="2">Bacteriophage T5 Orf172 DNA-binding domain-containing protein</fullName>
    </recommendedName>
</protein>
<gene>
    <name evidence="3" type="ORF">BP5796_03554</name>
</gene>
<dbReference type="Proteomes" id="UP000256328">
    <property type="component" value="Unassembled WGS sequence"/>
</dbReference>
<dbReference type="PANTHER" id="PTHR28094">
    <property type="entry name" value="MEIOTICALLY UP-REGULATED GENE 113 PROTEIN"/>
    <property type="match status" value="1"/>
</dbReference>
<evidence type="ECO:0000313" key="4">
    <source>
        <dbReference type="Proteomes" id="UP000256328"/>
    </source>
</evidence>
<dbReference type="SMART" id="SM00974">
    <property type="entry name" value="T5orf172"/>
    <property type="match status" value="1"/>
</dbReference>
<dbReference type="InterPro" id="IPR053006">
    <property type="entry name" value="Meiosis_regulatory"/>
</dbReference>
<dbReference type="EMBL" id="PDLN01000004">
    <property type="protein sequence ID" value="RDW87860.1"/>
    <property type="molecule type" value="Genomic_DNA"/>
</dbReference>
<sequence>MTTSPQGWSAPRLADILNQDHLKTWRCAGYNKTQSSSILQRCSNSIGAVDKGQIKVLLVDLKGNKNVLQSQYDLDQLLELSGLLLCKAVHRKSTAQARNIYDTWVQDIQKKPLQRNNEQLQNNTETLLSTKSLAQSSSSSSTITTVQKKLEIEDDATFRCRGLTSKRQRCKLSNRGTEEKIEGILKSIASETWSLTPRMRELLEELARLTLCERYHQDQAPLMVESWLQVIPRDIKQEKGLDPVPIPGIAPSLFPNRLTTRRQTRSMTTAASALEQPSEPIFEPFWPRSGCLSYRKFKEKALSPLSKTESRPGWIYAYTRPNCKHLKIGLSTNVSQRMNEWKKQCKYEPVLRFKVFTRNASRVEKLVHHFFLFERLRERLVNGGCNGGTGCTAKHEEWFDVPLEHAKRCVEVLKQWMKLEPYDQTGALKYTWAAAIKRFSLEASCNSIIELRLQILGDAMTEIKEEEDVKIKVESHYTLASSRPINISVRFPSIPRSGYPHTSLKTEGVSALTDSSLARRSSPRVLPHTPMPSLRAVYA</sequence>
<feature type="domain" description="Bacteriophage T5 Orf172 DNA-binding" evidence="2">
    <location>
        <begin position="320"/>
        <end position="413"/>
    </location>
</feature>
<organism evidence="3 4">
    <name type="scientific">Coleophoma crateriformis</name>
    <dbReference type="NCBI Taxonomy" id="565419"/>
    <lineage>
        <taxon>Eukaryota</taxon>
        <taxon>Fungi</taxon>
        <taxon>Dikarya</taxon>
        <taxon>Ascomycota</taxon>
        <taxon>Pezizomycotina</taxon>
        <taxon>Leotiomycetes</taxon>
        <taxon>Helotiales</taxon>
        <taxon>Dermateaceae</taxon>
        <taxon>Coleophoma</taxon>
    </lineage>
</organism>
<dbReference type="PANTHER" id="PTHR28094:SF1">
    <property type="entry name" value="MEIOTICALLY UP-REGULATED GENE 113 PROTEIN"/>
    <property type="match status" value="1"/>
</dbReference>
<evidence type="ECO:0000313" key="3">
    <source>
        <dbReference type="EMBL" id="RDW87860.1"/>
    </source>
</evidence>
<reference evidence="3 4" key="1">
    <citation type="journal article" date="2018" name="IMA Fungus">
        <title>IMA Genome-F 9: Draft genome sequence of Annulohypoxylon stygium, Aspergillus mulundensis, Berkeleyomyces basicola (syn. Thielaviopsis basicola), Ceratocystis smalleyi, two Cercospora beticola strains, Coleophoma cylindrospora, Fusarium fracticaudum, Phialophora cf. hyalina, and Morchella septimelata.</title>
        <authorList>
            <person name="Wingfield B.D."/>
            <person name="Bills G.F."/>
            <person name="Dong Y."/>
            <person name="Huang W."/>
            <person name="Nel W.J."/>
            <person name="Swalarsk-Parry B.S."/>
            <person name="Vaghefi N."/>
            <person name="Wilken P.M."/>
            <person name="An Z."/>
            <person name="de Beer Z.W."/>
            <person name="De Vos L."/>
            <person name="Chen L."/>
            <person name="Duong T.A."/>
            <person name="Gao Y."/>
            <person name="Hammerbacher A."/>
            <person name="Kikkert J.R."/>
            <person name="Li Y."/>
            <person name="Li H."/>
            <person name="Li K."/>
            <person name="Li Q."/>
            <person name="Liu X."/>
            <person name="Ma X."/>
            <person name="Naidoo K."/>
            <person name="Pethybridge S.J."/>
            <person name="Sun J."/>
            <person name="Steenkamp E.T."/>
            <person name="van der Nest M.A."/>
            <person name="van Wyk S."/>
            <person name="Wingfield M.J."/>
            <person name="Xiong C."/>
            <person name="Yue Q."/>
            <person name="Zhang X."/>
        </authorList>
    </citation>
    <scope>NUCLEOTIDE SEQUENCE [LARGE SCALE GENOMIC DNA]</scope>
    <source>
        <strain evidence="3 4">BP5796</strain>
    </source>
</reference>
<dbReference type="OrthoDB" id="3549465at2759"/>
<proteinExistence type="predicted"/>
<comment type="caution">
    <text evidence="3">The sequence shown here is derived from an EMBL/GenBank/DDBJ whole genome shotgun (WGS) entry which is preliminary data.</text>
</comment>
<evidence type="ECO:0000259" key="2">
    <source>
        <dbReference type="SMART" id="SM00974"/>
    </source>
</evidence>
<feature type="region of interest" description="Disordered" evidence="1">
    <location>
        <begin position="520"/>
        <end position="539"/>
    </location>
</feature>
<dbReference type="Pfam" id="PF10544">
    <property type="entry name" value="T5orf172"/>
    <property type="match status" value="1"/>
</dbReference>
<accession>A0A3D8SNI1</accession>
<evidence type="ECO:0000256" key="1">
    <source>
        <dbReference type="SAM" id="MobiDB-lite"/>
    </source>
</evidence>
<name>A0A3D8SNI1_9HELO</name>
<keyword evidence="4" id="KW-1185">Reference proteome</keyword>
<dbReference type="InterPro" id="IPR018306">
    <property type="entry name" value="Phage_T5_Orf172_DNA-bd"/>
</dbReference>